<keyword evidence="2" id="KW-0560">Oxidoreductase</keyword>
<dbReference type="Pfam" id="PF00890">
    <property type="entry name" value="FAD_binding_2"/>
    <property type="match status" value="1"/>
</dbReference>
<reference evidence="4" key="2">
    <citation type="submission" date="2021-09" db="EMBL/GenBank/DDBJ databases">
        <authorList>
            <person name="Gilroy R."/>
        </authorList>
    </citation>
    <scope>NUCLEOTIDE SEQUENCE</scope>
    <source>
        <strain evidence="4">USAMLcec12-2067</strain>
    </source>
</reference>
<dbReference type="EMBL" id="DYZL01000046">
    <property type="protein sequence ID" value="HJH42707.1"/>
    <property type="molecule type" value="Genomic_DNA"/>
</dbReference>
<evidence type="ECO:0000256" key="2">
    <source>
        <dbReference type="ARBA" id="ARBA00023002"/>
    </source>
</evidence>
<dbReference type="InterPro" id="IPR036188">
    <property type="entry name" value="FAD/NAD-bd_sf"/>
</dbReference>
<gene>
    <name evidence="4" type="ORF">K8V16_02830</name>
</gene>
<dbReference type="Gene3D" id="3.50.50.60">
    <property type="entry name" value="FAD/NAD(P)-binding domain"/>
    <property type="match status" value="1"/>
</dbReference>
<organism evidence="4 5">
    <name type="scientific">Rubneribacter badeniensis</name>
    <dbReference type="NCBI Taxonomy" id="2070688"/>
    <lineage>
        <taxon>Bacteria</taxon>
        <taxon>Bacillati</taxon>
        <taxon>Actinomycetota</taxon>
        <taxon>Coriobacteriia</taxon>
        <taxon>Eggerthellales</taxon>
        <taxon>Eggerthellaceae</taxon>
        <taxon>Rubneribacter</taxon>
    </lineage>
</organism>
<protein>
    <submittedName>
        <fullName evidence="4">FAD-binding protein</fullName>
    </submittedName>
</protein>
<dbReference type="InterPro" id="IPR027477">
    <property type="entry name" value="Succ_DH/fumarate_Rdtase_cat_sf"/>
</dbReference>
<dbReference type="Proteomes" id="UP000789325">
    <property type="component" value="Unassembled WGS sequence"/>
</dbReference>
<feature type="domain" description="FAD-dependent oxidoreductase 2 FAD-binding" evidence="3">
    <location>
        <begin position="22"/>
        <end position="71"/>
    </location>
</feature>
<accession>A0A9D3ACQ4</accession>
<evidence type="ECO:0000256" key="1">
    <source>
        <dbReference type="ARBA" id="ARBA00022630"/>
    </source>
</evidence>
<comment type="caution">
    <text evidence="4">The sequence shown here is derived from an EMBL/GenBank/DDBJ whole genome shotgun (WGS) entry which is preliminary data.</text>
</comment>
<keyword evidence="1" id="KW-0285">Flavoprotein</keyword>
<sequence length="88" mass="9305">MRSREDKDFGRHLFDDLSPVRVPPFYASPATWAVHIAIGGLKEDDAFAVRSKAGQVIPDLFACGEVRSGICGVGSIADGIAAGRTICA</sequence>
<dbReference type="AlphaFoldDB" id="A0A9D3ACQ4"/>
<evidence type="ECO:0000313" key="4">
    <source>
        <dbReference type="EMBL" id="HJH42707.1"/>
    </source>
</evidence>
<evidence type="ECO:0000259" key="3">
    <source>
        <dbReference type="Pfam" id="PF00890"/>
    </source>
</evidence>
<evidence type="ECO:0000313" key="5">
    <source>
        <dbReference type="Proteomes" id="UP000789325"/>
    </source>
</evidence>
<dbReference type="Gene3D" id="3.90.700.10">
    <property type="entry name" value="Succinate dehydrogenase/fumarate reductase flavoprotein, catalytic domain"/>
    <property type="match status" value="1"/>
</dbReference>
<name>A0A9D3ACQ4_9ACTN</name>
<proteinExistence type="predicted"/>
<reference evidence="4" key="1">
    <citation type="journal article" date="2021" name="PeerJ">
        <title>Extensive microbial diversity within the chicken gut microbiome revealed by metagenomics and culture.</title>
        <authorList>
            <person name="Gilroy R."/>
            <person name="Ravi A."/>
            <person name="Getino M."/>
            <person name="Pursley I."/>
            <person name="Horton D.L."/>
            <person name="Alikhan N.F."/>
            <person name="Baker D."/>
            <person name="Gharbi K."/>
            <person name="Hall N."/>
            <person name="Watson M."/>
            <person name="Adriaenssens E.M."/>
            <person name="Foster-Nyarko E."/>
            <person name="Jarju S."/>
            <person name="Secka A."/>
            <person name="Antonio M."/>
            <person name="Oren A."/>
            <person name="Chaudhuri R.R."/>
            <person name="La Ragione R."/>
            <person name="Hildebrand F."/>
            <person name="Pallen M.J."/>
        </authorList>
    </citation>
    <scope>NUCLEOTIDE SEQUENCE</scope>
    <source>
        <strain evidence="4">USAMLcec12-2067</strain>
    </source>
</reference>
<dbReference type="GO" id="GO:0033765">
    <property type="term" value="F:steroid dehydrogenase activity, acting on the CH-CH group of donors"/>
    <property type="evidence" value="ECO:0007669"/>
    <property type="project" value="UniProtKB-ARBA"/>
</dbReference>
<dbReference type="InterPro" id="IPR003953">
    <property type="entry name" value="FAD-dep_OxRdtase_2_FAD-bd"/>
</dbReference>